<keyword evidence="4" id="KW-1185">Reference proteome</keyword>
<evidence type="ECO:0000313" key="3">
    <source>
        <dbReference type="EMBL" id="KAL3756393.1"/>
    </source>
</evidence>
<evidence type="ECO:0000256" key="2">
    <source>
        <dbReference type="SAM" id="MobiDB-lite"/>
    </source>
</evidence>
<evidence type="ECO:0000256" key="1">
    <source>
        <dbReference type="SAM" id="Coils"/>
    </source>
</evidence>
<comment type="caution">
    <text evidence="3">The sequence shown here is derived from an EMBL/GenBank/DDBJ whole genome shotgun (WGS) entry which is preliminary data.</text>
</comment>
<name>A0ABD3LXB6_9STRA</name>
<keyword evidence="1" id="KW-0175">Coiled coil</keyword>
<dbReference type="EMBL" id="JALLBG020000306">
    <property type="protein sequence ID" value="KAL3756393.1"/>
    <property type="molecule type" value="Genomic_DNA"/>
</dbReference>
<sequence length="616" mass="69441">MTMAMAAQHQHQDLHRPSSPTELSYTQLVKLAPPISLRRQNNVSGGAGAGSSSNLRLRTPAAAAGALASDPALPMPDASRTAPPASISVPTMCNPNVRMERNGVIDGVGVAKKTDATTNDGLHIIQGSHQHQHQTPAYTSKSSTSSIPLSAPLRYATRPIMISQQQVRSQNDYLGSYSVNMSTQHTLTPMDARVSSLAMKLQTMQPTPVTTSGHFNAFLPTLHHSQQHQHQQRPNEHPNEIQQFIDTLKNMQEVVSHTADEQQRVKKSRALNALLSMFERIIEDRSHTMMTREITDVVDPTLKLSIKELEQRVQQLEDENQHMQLLCQQMNDELQYSQCELQRLATTNEQLKNDVMQVQEQCHQEVKRALEAESVATEAENVRDGLLANYARLSEANVDLQREVENVKLENNKMVTEFEFCQQEMPHLQEQCGELSLQLQRKGLDVVELEKTIADLNDQLAAQRNVLQSTNADRQRLQDELHNSQRNSTTASEQLMKLRDQFSQVRRENDSKRHQQLTQESEFNIVLNKLQEEQQRRRELERSMVHQLPTSSSSRCEDENDMVATEELRRIASANAVLKKKVDGLNAQSDSSIRPEIGKSTIERVSMDGTNSATIR</sequence>
<accession>A0ABD3LXB6</accession>
<proteinExistence type="predicted"/>
<protein>
    <submittedName>
        <fullName evidence="3">Uncharacterized protein</fullName>
    </submittedName>
</protein>
<dbReference type="AlphaFoldDB" id="A0ABD3LXB6"/>
<reference evidence="3 4" key="1">
    <citation type="submission" date="2024-10" db="EMBL/GenBank/DDBJ databases">
        <title>Updated reference genomes for cyclostephanoid diatoms.</title>
        <authorList>
            <person name="Roberts W.R."/>
            <person name="Alverson A.J."/>
        </authorList>
    </citation>
    <scope>NUCLEOTIDE SEQUENCE [LARGE SCALE GENOMIC DNA]</scope>
    <source>
        <strain evidence="3 4">AJA232-27</strain>
    </source>
</reference>
<feature type="coiled-coil region" evidence="1">
    <location>
        <begin position="299"/>
        <end position="543"/>
    </location>
</feature>
<feature type="region of interest" description="Disordered" evidence="2">
    <location>
        <begin position="70"/>
        <end position="94"/>
    </location>
</feature>
<feature type="region of interest" description="Disordered" evidence="2">
    <location>
        <begin position="1"/>
        <end position="21"/>
    </location>
</feature>
<organism evidence="3 4">
    <name type="scientific">Discostella pseudostelligera</name>
    <dbReference type="NCBI Taxonomy" id="259834"/>
    <lineage>
        <taxon>Eukaryota</taxon>
        <taxon>Sar</taxon>
        <taxon>Stramenopiles</taxon>
        <taxon>Ochrophyta</taxon>
        <taxon>Bacillariophyta</taxon>
        <taxon>Coscinodiscophyceae</taxon>
        <taxon>Thalassiosirophycidae</taxon>
        <taxon>Stephanodiscales</taxon>
        <taxon>Stephanodiscaceae</taxon>
        <taxon>Discostella</taxon>
    </lineage>
</organism>
<evidence type="ECO:0000313" key="4">
    <source>
        <dbReference type="Proteomes" id="UP001530293"/>
    </source>
</evidence>
<dbReference type="Proteomes" id="UP001530293">
    <property type="component" value="Unassembled WGS sequence"/>
</dbReference>
<gene>
    <name evidence="3" type="ORF">ACHAWU_003466</name>
</gene>
<feature type="region of interest" description="Disordered" evidence="2">
    <location>
        <begin position="586"/>
        <end position="616"/>
    </location>
</feature>